<evidence type="ECO:0000256" key="1">
    <source>
        <dbReference type="ARBA" id="ARBA00004370"/>
    </source>
</evidence>
<keyword evidence="3 6" id="KW-0812">Transmembrane</keyword>
<dbReference type="EMBL" id="ML977643">
    <property type="protein sequence ID" value="KAF1995225.1"/>
    <property type="molecule type" value="Genomic_DNA"/>
</dbReference>
<organism evidence="7 8">
    <name type="scientific">Amniculicola lignicola CBS 123094</name>
    <dbReference type="NCBI Taxonomy" id="1392246"/>
    <lineage>
        <taxon>Eukaryota</taxon>
        <taxon>Fungi</taxon>
        <taxon>Dikarya</taxon>
        <taxon>Ascomycota</taxon>
        <taxon>Pezizomycotina</taxon>
        <taxon>Dothideomycetes</taxon>
        <taxon>Pleosporomycetidae</taxon>
        <taxon>Pleosporales</taxon>
        <taxon>Amniculicolaceae</taxon>
        <taxon>Amniculicola</taxon>
    </lineage>
</organism>
<accession>A0A6A5W7Y8</accession>
<feature type="non-terminal residue" evidence="7">
    <location>
        <position position="74"/>
    </location>
</feature>
<name>A0A6A5W7Y8_9PLEO</name>
<dbReference type="InterPro" id="IPR000612">
    <property type="entry name" value="PMP3"/>
</dbReference>
<keyword evidence="8" id="KW-1185">Reference proteome</keyword>
<feature type="transmembrane region" description="Helical" evidence="6">
    <location>
        <begin position="12"/>
        <end position="32"/>
    </location>
</feature>
<dbReference type="Proteomes" id="UP000799779">
    <property type="component" value="Unassembled WGS sequence"/>
</dbReference>
<comment type="similarity">
    <text evidence="2">Belongs to the UPF0057 (PMP3) family.</text>
</comment>
<evidence type="ECO:0000256" key="4">
    <source>
        <dbReference type="ARBA" id="ARBA00022989"/>
    </source>
</evidence>
<proteinExistence type="inferred from homology"/>
<reference evidence="7" key="1">
    <citation type="journal article" date="2020" name="Stud. Mycol.">
        <title>101 Dothideomycetes genomes: a test case for predicting lifestyles and emergence of pathogens.</title>
        <authorList>
            <person name="Haridas S."/>
            <person name="Albert R."/>
            <person name="Binder M."/>
            <person name="Bloem J."/>
            <person name="Labutti K."/>
            <person name="Salamov A."/>
            <person name="Andreopoulos B."/>
            <person name="Baker S."/>
            <person name="Barry K."/>
            <person name="Bills G."/>
            <person name="Bluhm B."/>
            <person name="Cannon C."/>
            <person name="Castanera R."/>
            <person name="Culley D."/>
            <person name="Daum C."/>
            <person name="Ezra D."/>
            <person name="Gonzalez J."/>
            <person name="Henrissat B."/>
            <person name="Kuo A."/>
            <person name="Liang C."/>
            <person name="Lipzen A."/>
            <person name="Lutzoni F."/>
            <person name="Magnuson J."/>
            <person name="Mondo S."/>
            <person name="Nolan M."/>
            <person name="Ohm R."/>
            <person name="Pangilinan J."/>
            <person name="Park H.-J."/>
            <person name="Ramirez L."/>
            <person name="Alfaro M."/>
            <person name="Sun H."/>
            <person name="Tritt A."/>
            <person name="Yoshinaga Y."/>
            <person name="Zwiers L.-H."/>
            <person name="Turgeon B."/>
            <person name="Goodwin S."/>
            <person name="Spatafora J."/>
            <person name="Crous P."/>
            <person name="Grigoriev I."/>
        </authorList>
    </citation>
    <scope>NUCLEOTIDE SEQUENCE</scope>
    <source>
        <strain evidence="7">CBS 123094</strain>
    </source>
</reference>
<dbReference type="OrthoDB" id="2152119at2759"/>
<dbReference type="PANTHER" id="PTHR21659">
    <property type="entry name" value="HYDROPHOBIC PROTEIN RCI2 LOW TEMPERATURE AND SALT RESPONSIVE PROTEIN LTI6 -RELATED"/>
    <property type="match status" value="1"/>
</dbReference>
<evidence type="ECO:0000256" key="5">
    <source>
        <dbReference type="ARBA" id="ARBA00023136"/>
    </source>
</evidence>
<protein>
    <submittedName>
        <fullName evidence="7">Uncharacterized protein</fullName>
    </submittedName>
</protein>
<dbReference type="GO" id="GO:0016020">
    <property type="term" value="C:membrane"/>
    <property type="evidence" value="ECO:0007669"/>
    <property type="project" value="UniProtKB-SubCell"/>
</dbReference>
<feature type="non-terminal residue" evidence="7">
    <location>
        <position position="1"/>
    </location>
</feature>
<dbReference type="Pfam" id="PF01679">
    <property type="entry name" value="Pmp3"/>
    <property type="match status" value="1"/>
</dbReference>
<keyword evidence="5 6" id="KW-0472">Membrane</keyword>
<evidence type="ECO:0000256" key="6">
    <source>
        <dbReference type="SAM" id="Phobius"/>
    </source>
</evidence>
<keyword evidence="4 6" id="KW-1133">Transmembrane helix</keyword>
<evidence type="ECO:0000256" key="2">
    <source>
        <dbReference type="ARBA" id="ARBA00009530"/>
    </source>
</evidence>
<evidence type="ECO:0000313" key="8">
    <source>
        <dbReference type="Proteomes" id="UP000799779"/>
    </source>
</evidence>
<comment type="subcellular location">
    <subcellularLocation>
        <location evidence="1">Membrane</location>
    </subcellularLocation>
</comment>
<dbReference type="PANTHER" id="PTHR21659:SF42">
    <property type="entry name" value="UPF0057 MEMBRANE PROTEIN ZK632.10-RELATED"/>
    <property type="match status" value="1"/>
</dbReference>
<evidence type="ECO:0000256" key="3">
    <source>
        <dbReference type="ARBA" id="ARBA00022692"/>
    </source>
</evidence>
<sequence length="74" mass="7827">LAILPPSVGVFLIAGCGVDLLVNMCLTCLGYFPGHIHAFYSEYVCSKRRGWVCVGGYEFNPALGVYLGGVLDGG</sequence>
<evidence type="ECO:0000313" key="7">
    <source>
        <dbReference type="EMBL" id="KAF1995225.1"/>
    </source>
</evidence>
<dbReference type="AlphaFoldDB" id="A0A6A5W7Y8"/>
<gene>
    <name evidence="7" type="ORF">P154DRAFT_413222</name>
</gene>